<gene>
    <name evidence="1" type="ORF">Tam10B_2205</name>
</gene>
<protein>
    <submittedName>
        <fullName evidence="1">Uncharacterized protein</fullName>
    </submittedName>
</protein>
<dbReference type="RefSeq" id="WP_093961302.1">
    <property type="nucleotide sequence ID" value="NZ_NEWD01000038.1"/>
</dbReference>
<dbReference type="EMBL" id="NEWD01000038">
    <property type="protein sequence ID" value="OXM99458.1"/>
    <property type="molecule type" value="Genomic_DNA"/>
</dbReference>
<sequence>MNGQIERHTSVSITSDPNGALRHATITQTVVNVTPAPAVPVPAAPEGFASSDGGCFDINTCCDDREKAMIEMLRAYLRPAGAPECLIERLHQCLRNDAD</sequence>
<reference evidence="1 2" key="1">
    <citation type="submission" date="2017-05" db="EMBL/GenBank/DDBJ databases">
        <title>Bifidobacterium vansinderenii sp. nov.</title>
        <authorList>
            <person name="Lugli G.A."/>
            <person name="Duranti S."/>
            <person name="Mangifesta M."/>
        </authorList>
    </citation>
    <scope>NUCLEOTIDE SEQUENCE [LARGE SCALE GENOMIC DNA]</scope>
    <source>
        <strain evidence="1 2">Tam10B</strain>
    </source>
</reference>
<dbReference type="OrthoDB" id="3239392at2"/>
<dbReference type="Proteomes" id="UP000215433">
    <property type="component" value="Unassembled WGS sequence"/>
</dbReference>
<evidence type="ECO:0000313" key="1">
    <source>
        <dbReference type="EMBL" id="OXM99458.1"/>
    </source>
</evidence>
<dbReference type="AlphaFoldDB" id="A0A229VV20"/>
<proteinExistence type="predicted"/>
<name>A0A229VV20_9BIFI</name>
<organism evidence="1 2">
    <name type="scientific">Bifidobacterium vansinderenii</name>
    <dbReference type="NCBI Taxonomy" id="1984871"/>
    <lineage>
        <taxon>Bacteria</taxon>
        <taxon>Bacillati</taxon>
        <taxon>Actinomycetota</taxon>
        <taxon>Actinomycetes</taxon>
        <taxon>Bifidobacteriales</taxon>
        <taxon>Bifidobacteriaceae</taxon>
        <taxon>Bifidobacterium</taxon>
    </lineage>
</organism>
<keyword evidence="2" id="KW-1185">Reference proteome</keyword>
<evidence type="ECO:0000313" key="2">
    <source>
        <dbReference type="Proteomes" id="UP000215433"/>
    </source>
</evidence>
<comment type="caution">
    <text evidence="1">The sequence shown here is derived from an EMBL/GenBank/DDBJ whole genome shotgun (WGS) entry which is preliminary data.</text>
</comment>
<accession>A0A229VV20</accession>